<keyword evidence="1" id="KW-0812">Transmembrane</keyword>
<dbReference type="EMBL" id="QXXA01000005">
    <property type="protein sequence ID" value="NBI06212.1"/>
    <property type="molecule type" value="Genomic_DNA"/>
</dbReference>
<proteinExistence type="predicted"/>
<keyword evidence="1" id="KW-0472">Membrane</keyword>
<name>A0A845QYI8_9CLOT</name>
<organism evidence="2 3">
    <name type="scientific">Senegalia massiliensis</name>
    <dbReference type="NCBI Taxonomy" id="1720316"/>
    <lineage>
        <taxon>Bacteria</taxon>
        <taxon>Bacillati</taxon>
        <taxon>Bacillota</taxon>
        <taxon>Clostridia</taxon>
        <taxon>Eubacteriales</taxon>
        <taxon>Clostridiaceae</taxon>
        <taxon>Senegalia</taxon>
    </lineage>
</organism>
<keyword evidence="1" id="KW-1133">Transmembrane helix</keyword>
<evidence type="ECO:0000256" key="1">
    <source>
        <dbReference type="SAM" id="Phobius"/>
    </source>
</evidence>
<reference evidence="2 3" key="1">
    <citation type="submission" date="2018-08" db="EMBL/GenBank/DDBJ databases">
        <title>Murine metabolic-syndrome-specific gut microbial biobank.</title>
        <authorList>
            <person name="Liu C."/>
        </authorList>
    </citation>
    <scope>NUCLEOTIDE SEQUENCE [LARGE SCALE GENOMIC DNA]</scope>
    <source>
        <strain evidence="2 3">583</strain>
    </source>
</reference>
<dbReference type="Proteomes" id="UP000467132">
    <property type="component" value="Unassembled WGS sequence"/>
</dbReference>
<dbReference type="RefSeq" id="WP_160196695.1">
    <property type="nucleotide sequence ID" value="NZ_QXXA01000005.1"/>
</dbReference>
<accession>A0A845QYI8</accession>
<feature type="transmembrane region" description="Helical" evidence="1">
    <location>
        <begin position="49"/>
        <end position="71"/>
    </location>
</feature>
<keyword evidence="3" id="KW-1185">Reference proteome</keyword>
<gene>
    <name evidence="2" type="ORF">D3Z33_04970</name>
</gene>
<protein>
    <submittedName>
        <fullName evidence="2">Uncharacterized protein</fullName>
    </submittedName>
</protein>
<dbReference type="OrthoDB" id="2645700at2"/>
<comment type="caution">
    <text evidence="2">The sequence shown here is derived from an EMBL/GenBank/DDBJ whole genome shotgun (WGS) entry which is preliminary data.</text>
</comment>
<evidence type="ECO:0000313" key="2">
    <source>
        <dbReference type="EMBL" id="NBI06212.1"/>
    </source>
</evidence>
<sequence length="79" mass="9027">MVRIIIGSVFLLISAILYGTKYLSAAISGVNSTSWGKDDFVRMLSYTPTLLNFYIYISFILGISLLIWYVVDFYNKNNK</sequence>
<dbReference type="AlphaFoldDB" id="A0A845QYI8"/>
<evidence type="ECO:0000313" key="3">
    <source>
        <dbReference type="Proteomes" id="UP000467132"/>
    </source>
</evidence>